<evidence type="ECO:0000256" key="2">
    <source>
        <dbReference type="SAM" id="SignalP"/>
    </source>
</evidence>
<keyword evidence="2" id="KW-0732">Signal</keyword>
<gene>
    <name evidence="3" type="ORF">LTR36_003310</name>
</gene>
<proteinExistence type="predicted"/>
<feature type="signal peptide" evidence="2">
    <location>
        <begin position="1"/>
        <end position="19"/>
    </location>
</feature>
<feature type="region of interest" description="Disordered" evidence="1">
    <location>
        <begin position="19"/>
        <end position="41"/>
    </location>
</feature>
<evidence type="ECO:0000313" key="4">
    <source>
        <dbReference type="Proteomes" id="UP001324427"/>
    </source>
</evidence>
<accession>A0AAV9JXJ8</accession>
<name>A0AAV9JXJ8_9PEZI</name>
<protein>
    <submittedName>
        <fullName evidence="3">Uncharacterized protein</fullName>
    </submittedName>
</protein>
<comment type="caution">
    <text evidence="3">The sequence shown here is derived from an EMBL/GenBank/DDBJ whole genome shotgun (WGS) entry which is preliminary data.</text>
</comment>
<evidence type="ECO:0000313" key="3">
    <source>
        <dbReference type="EMBL" id="KAK4550343.1"/>
    </source>
</evidence>
<reference evidence="3 4" key="1">
    <citation type="submission" date="2021-11" db="EMBL/GenBank/DDBJ databases">
        <title>Black yeast isolated from Biological Soil Crust.</title>
        <authorList>
            <person name="Kurbessoian T."/>
        </authorList>
    </citation>
    <scope>NUCLEOTIDE SEQUENCE [LARGE SCALE GENOMIC DNA]</scope>
    <source>
        <strain evidence="3 4">CCFEE 5522</strain>
    </source>
</reference>
<sequence>MAFILAIGVVALAREGINALDRGNDPSHSPSDNKQRRQQHRPLFRGASGYVHQSYCGGQCGGHCHDANANANADVIRHGEAEEYYDDKADGGEGFGEGLPAYRQTDEVAAAGRLGA</sequence>
<organism evidence="3 4">
    <name type="scientific">Oleoguttula mirabilis</name>
    <dbReference type="NCBI Taxonomy" id="1507867"/>
    <lineage>
        <taxon>Eukaryota</taxon>
        <taxon>Fungi</taxon>
        <taxon>Dikarya</taxon>
        <taxon>Ascomycota</taxon>
        <taxon>Pezizomycotina</taxon>
        <taxon>Dothideomycetes</taxon>
        <taxon>Dothideomycetidae</taxon>
        <taxon>Mycosphaerellales</taxon>
        <taxon>Teratosphaeriaceae</taxon>
        <taxon>Oleoguttula</taxon>
    </lineage>
</organism>
<dbReference type="EMBL" id="JAVFHQ010000002">
    <property type="protein sequence ID" value="KAK4550343.1"/>
    <property type="molecule type" value="Genomic_DNA"/>
</dbReference>
<dbReference type="AlphaFoldDB" id="A0AAV9JXJ8"/>
<dbReference type="Proteomes" id="UP001324427">
    <property type="component" value="Unassembled WGS sequence"/>
</dbReference>
<feature type="chain" id="PRO_5043687306" evidence="2">
    <location>
        <begin position="20"/>
        <end position="116"/>
    </location>
</feature>
<keyword evidence="4" id="KW-1185">Reference proteome</keyword>
<evidence type="ECO:0000256" key="1">
    <source>
        <dbReference type="SAM" id="MobiDB-lite"/>
    </source>
</evidence>